<dbReference type="Pfam" id="PF10117">
    <property type="entry name" value="McrBC"/>
    <property type="match status" value="1"/>
</dbReference>
<dbReference type="EMBL" id="QGGT01000001">
    <property type="protein sequence ID" value="PWK38441.1"/>
    <property type="molecule type" value="Genomic_DNA"/>
</dbReference>
<evidence type="ECO:0000313" key="2">
    <source>
        <dbReference type="Proteomes" id="UP000245754"/>
    </source>
</evidence>
<dbReference type="RefSeq" id="WP_109582031.1">
    <property type="nucleotide sequence ID" value="NZ_QGGT01000001.1"/>
</dbReference>
<comment type="caution">
    <text evidence="1">The sequence shown here is derived from an EMBL/GenBank/DDBJ whole genome shotgun (WGS) entry which is preliminary data.</text>
</comment>
<accession>A0A316F196</accession>
<dbReference type="PANTHER" id="PTHR38733">
    <property type="entry name" value="PROTEIN MCRC"/>
    <property type="match status" value="1"/>
</dbReference>
<name>A0A316F196_9BURK</name>
<proteinExistence type="predicted"/>
<dbReference type="InterPro" id="IPR019292">
    <property type="entry name" value="McrC"/>
</dbReference>
<protein>
    <submittedName>
        <fullName evidence="1">5-methylcytosine-specific restriction enzyme subunit McrC</fullName>
    </submittedName>
</protein>
<gene>
    <name evidence="1" type="ORF">C7419_1012337</name>
</gene>
<reference evidence="1 2" key="1">
    <citation type="submission" date="2018-05" db="EMBL/GenBank/DDBJ databases">
        <title>Genomic Encyclopedia of Type Strains, Phase IV (KMG-V): Genome sequencing to study the core and pangenomes of soil and plant-associated prokaryotes.</title>
        <authorList>
            <person name="Whitman W."/>
        </authorList>
    </citation>
    <scope>NUCLEOTIDE SEQUENCE [LARGE SCALE GENOMIC DNA]</scope>
    <source>
        <strain evidence="1 2">SLV-132</strain>
    </source>
</reference>
<dbReference type="AlphaFoldDB" id="A0A316F196"/>
<dbReference type="Proteomes" id="UP000245754">
    <property type="component" value="Unassembled WGS sequence"/>
</dbReference>
<keyword evidence="2" id="KW-1185">Reference proteome</keyword>
<evidence type="ECO:0000313" key="1">
    <source>
        <dbReference type="EMBL" id="PWK38441.1"/>
    </source>
</evidence>
<sequence length="466" mass="51273">MRALVAFERQILTVASDQAVAEFRAASTVAHDAGAMAVLGADLSLDRGEGRRDPGGRLLLTRAEADAIERVNETRPGFCSRAFNTLSLSKYCGIVRLRGEGATLEVVPKIWSGWPGNAGREGELASARRALLHMLARSSNLKVSELDLAPQTSSHTSLLDIFIRSFLLEALRVAKGGLLTRYVEAIDDEPTIRGRLMLVESERLAAFRPGLFRCSRDELTVDNGYNQVLLAAILVVRPHMRLAATERLWIEARAFFSAVSPRRILAREVASLRRGRETVRYEEALRWAELLLSLLAPSLEAGAGQAPAVLFDMEKLFERWVESREKERAPEGMFARLHGSSRRLAVRRDGASDVSSAASAGKPVRVFSLKPDVLLWREGADTKRDAPEAIVDAKWKGLEPDKADWGVGEGDIYQMLAYMTRYGCSVARLAYPVLSLTGVSKPPVFEVMFPNGEKGTISVDLIAIDT</sequence>
<dbReference type="PANTHER" id="PTHR38733:SF1">
    <property type="entry name" value="TYPE IV METHYL-DIRECTED RESTRICTION ENZYME ECOKMCRBC"/>
    <property type="match status" value="1"/>
</dbReference>
<organism evidence="1 2">
    <name type="scientific">Cupriavidus plantarum</name>
    <dbReference type="NCBI Taxonomy" id="942865"/>
    <lineage>
        <taxon>Bacteria</taxon>
        <taxon>Pseudomonadati</taxon>
        <taxon>Pseudomonadota</taxon>
        <taxon>Betaproteobacteria</taxon>
        <taxon>Burkholderiales</taxon>
        <taxon>Burkholderiaceae</taxon>
        <taxon>Cupriavidus</taxon>
    </lineage>
</organism>